<feature type="binding site" evidence="6">
    <location>
        <position position="34"/>
    </location>
    <ligand>
        <name>(6S)-NADPHX</name>
        <dbReference type="ChEBI" id="CHEBI:64076"/>
    </ligand>
</feature>
<comment type="cofactor">
    <cofactor evidence="6">
        <name>Mg(2+)</name>
        <dbReference type="ChEBI" id="CHEBI:18420"/>
    </cofactor>
</comment>
<dbReference type="PROSITE" id="PS51383">
    <property type="entry name" value="YJEF_C_3"/>
    <property type="match status" value="1"/>
</dbReference>
<dbReference type="PANTHER" id="PTHR12592">
    <property type="entry name" value="ATP-DEPENDENT (S)-NAD(P)H-HYDRATE DEHYDRATASE FAMILY MEMBER"/>
    <property type="match status" value="1"/>
</dbReference>
<feature type="domain" description="YjeF C-terminal" evidence="7">
    <location>
        <begin position="1"/>
        <end position="282"/>
    </location>
</feature>
<dbReference type="GO" id="GO:0052855">
    <property type="term" value="F:ADP-dependent NAD(P)H-hydrate dehydratase activity"/>
    <property type="evidence" value="ECO:0007669"/>
    <property type="project" value="UniProtKB-UniRule"/>
</dbReference>
<dbReference type="Proteomes" id="UP000287243">
    <property type="component" value="Chromosome"/>
</dbReference>
<dbReference type="InterPro" id="IPR029056">
    <property type="entry name" value="Ribokinase-like"/>
</dbReference>
<comment type="subunit">
    <text evidence="6">Homotetramer.</text>
</comment>
<sequence length="283" mass="30060">MLWPALFFDRKKQTHKGDYGHVLIVAGSRSYTGAALLCSGAAMRSGAGYVTLAFPESLQGVIACGVREVVTLPLRSTAQQSVSERALPQLVPVLKKSDCLLVGCGMSRHPSTQALIRSLVRRASTPVVVDADGLNAMAGHLGILRGLKHPVVLTPHPGEMERLCGRRIVAAPAARKEVAKDFSLRYNVTLILKGPRSVVCSSRGRLYENTTGNPGLATAGSGDVLSGIVAAFLGQGMEPFEAACRAVYIHGLAADLAAKEKTQPGMIASDVIDYLPKAFKRCR</sequence>
<evidence type="ECO:0000256" key="1">
    <source>
        <dbReference type="ARBA" id="ARBA00022741"/>
    </source>
</evidence>
<dbReference type="NCBIfam" id="TIGR00196">
    <property type="entry name" value="yjeF_cterm"/>
    <property type="match status" value="1"/>
</dbReference>
<dbReference type="KEGG" id="vai:BU251_04880"/>
<dbReference type="PROSITE" id="PS01050">
    <property type="entry name" value="YJEF_C_2"/>
    <property type="match status" value="1"/>
</dbReference>
<keyword evidence="2 6" id="KW-0067">ATP-binding</keyword>
<proteinExistence type="inferred from homology"/>
<organism evidence="8 9">
    <name type="scientific">Velamenicoccus archaeovorus</name>
    <dbReference type="NCBI Taxonomy" id="1930593"/>
    <lineage>
        <taxon>Bacteria</taxon>
        <taxon>Pseudomonadati</taxon>
        <taxon>Candidatus Omnitrophota</taxon>
        <taxon>Candidatus Velamenicoccus</taxon>
    </lineage>
</organism>
<comment type="function">
    <text evidence="6">Catalyzes the dehydration of the S-form of NAD(P)HX at the expense of ADP, which is converted to AMP. Together with NAD(P)HX epimerase, which catalyzes the epimerization of the S- and R-forms, the enzyme allows the repair of both epimers of NAD(P)HX, a damaged form of NAD(P)H that is a result of enzymatic or heat-dependent hydration.</text>
</comment>
<keyword evidence="1 6" id="KW-0547">Nucleotide-binding</keyword>
<keyword evidence="9" id="KW-1185">Reference proteome</keyword>
<dbReference type="EMBL" id="CP019384">
    <property type="protein sequence ID" value="QAT17111.1"/>
    <property type="molecule type" value="Genomic_DNA"/>
</dbReference>
<evidence type="ECO:0000256" key="6">
    <source>
        <dbReference type="HAMAP-Rule" id="MF_01965"/>
    </source>
</evidence>
<feature type="binding site" evidence="6">
    <location>
        <position position="222"/>
    </location>
    <ligand>
        <name>AMP</name>
        <dbReference type="ChEBI" id="CHEBI:456215"/>
    </ligand>
</feature>
<feature type="binding site" evidence="6">
    <location>
        <begin position="193"/>
        <end position="197"/>
    </location>
    <ligand>
        <name>AMP</name>
        <dbReference type="ChEBI" id="CHEBI:456215"/>
    </ligand>
</feature>
<dbReference type="GO" id="GO:0052856">
    <property type="term" value="F:NAD(P)HX epimerase activity"/>
    <property type="evidence" value="ECO:0007669"/>
    <property type="project" value="TreeGrafter"/>
</dbReference>
<name>A0A410P4W0_VELA1</name>
<dbReference type="AlphaFoldDB" id="A0A410P4W0"/>
<feature type="binding site" evidence="6">
    <location>
        <position position="105"/>
    </location>
    <ligand>
        <name>(6S)-NADPHX</name>
        <dbReference type="ChEBI" id="CHEBI:64076"/>
    </ligand>
</feature>
<keyword evidence="4 6" id="KW-0520">NAD</keyword>
<dbReference type="PANTHER" id="PTHR12592:SF0">
    <property type="entry name" value="ATP-DEPENDENT (S)-NAD(P)H-HYDRATE DEHYDRATASE"/>
    <property type="match status" value="1"/>
</dbReference>
<dbReference type="InterPro" id="IPR000631">
    <property type="entry name" value="CARKD"/>
</dbReference>
<evidence type="ECO:0000256" key="4">
    <source>
        <dbReference type="ARBA" id="ARBA00023027"/>
    </source>
</evidence>
<gene>
    <name evidence="6" type="primary">nnrD</name>
    <name evidence="8" type="ORF">BU251_04880</name>
</gene>
<dbReference type="GO" id="GO:0046496">
    <property type="term" value="P:nicotinamide nucleotide metabolic process"/>
    <property type="evidence" value="ECO:0007669"/>
    <property type="project" value="UniProtKB-UniRule"/>
</dbReference>
<dbReference type="Gene3D" id="3.40.1190.20">
    <property type="match status" value="1"/>
</dbReference>
<comment type="catalytic activity">
    <reaction evidence="6">
        <text>(6S)-NADPHX + ADP = AMP + phosphate + NADPH + H(+)</text>
        <dbReference type="Rhea" id="RHEA:32235"/>
        <dbReference type="ChEBI" id="CHEBI:15378"/>
        <dbReference type="ChEBI" id="CHEBI:43474"/>
        <dbReference type="ChEBI" id="CHEBI:57783"/>
        <dbReference type="ChEBI" id="CHEBI:64076"/>
        <dbReference type="ChEBI" id="CHEBI:456215"/>
        <dbReference type="ChEBI" id="CHEBI:456216"/>
        <dbReference type="EC" id="4.2.1.136"/>
    </reaction>
</comment>
<accession>A0A410P4W0</accession>
<keyword evidence="3 6" id="KW-0521">NADP</keyword>
<evidence type="ECO:0000256" key="3">
    <source>
        <dbReference type="ARBA" id="ARBA00022857"/>
    </source>
</evidence>
<dbReference type="HAMAP" id="MF_01965">
    <property type="entry name" value="NADHX_dehydratase"/>
    <property type="match status" value="1"/>
</dbReference>
<feature type="binding site" evidence="6">
    <location>
        <position position="156"/>
    </location>
    <ligand>
        <name>(6S)-NADPHX</name>
        <dbReference type="ChEBI" id="CHEBI:64076"/>
    </ligand>
</feature>
<dbReference type="EC" id="4.2.1.136" evidence="6"/>
<comment type="similarity">
    <text evidence="6">Belongs to the NnrD/CARKD family.</text>
</comment>
<protein>
    <recommendedName>
        <fullName evidence="6">ADP-dependent (S)-NAD(P)H-hydrate dehydratase</fullName>
        <ecNumber evidence="6">4.2.1.136</ecNumber>
    </recommendedName>
    <alternativeName>
        <fullName evidence="6">ADP-dependent NAD(P)HX dehydratase</fullName>
    </alternativeName>
</protein>
<keyword evidence="5 6" id="KW-0456">Lyase</keyword>
<evidence type="ECO:0000313" key="9">
    <source>
        <dbReference type="Proteomes" id="UP000287243"/>
    </source>
</evidence>
<evidence type="ECO:0000256" key="2">
    <source>
        <dbReference type="ARBA" id="ARBA00022840"/>
    </source>
</evidence>
<dbReference type="InterPro" id="IPR017953">
    <property type="entry name" value="Carbohydrate_kinase_pred_CS"/>
</dbReference>
<feature type="binding site" evidence="6">
    <location>
        <position position="223"/>
    </location>
    <ligand>
        <name>(6S)-NADPHX</name>
        <dbReference type="ChEBI" id="CHEBI:64076"/>
    </ligand>
</feature>
<evidence type="ECO:0000313" key="8">
    <source>
        <dbReference type="EMBL" id="QAT17111.1"/>
    </source>
</evidence>
<dbReference type="CDD" id="cd01171">
    <property type="entry name" value="YXKO-related"/>
    <property type="match status" value="1"/>
</dbReference>
<evidence type="ECO:0000259" key="7">
    <source>
        <dbReference type="PROSITE" id="PS51383"/>
    </source>
</evidence>
<reference evidence="8 9" key="1">
    <citation type="submission" date="2017-01" db="EMBL/GenBank/DDBJ databases">
        <title>First insights into the biology of 'candidatus Vampirococcus archaeovorus'.</title>
        <authorList>
            <person name="Kizina J."/>
            <person name="Jordan S."/>
            <person name="Stueber K."/>
            <person name="Reinhardt R."/>
            <person name="Harder J."/>
        </authorList>
    </citation>
    <scope>NUCLEOTIDE SEQUENCE [LARGE SCALE GENOMIC DNA]</scope>
    <source>
        <strain evidence="8 9">LiM</strain>
    </source>
</reference>
<dbReference type="Pfam" id="PF01256">
    <property type="entry name" value="Carb_kinase"/>
    <property type="match status" value="1"/>
</dbReference>
<comment type="catalytic activity">
    <reaction evidence="6">
        <text>(6S)-NADHX + ADP = AMP + phosphate + NADH + H(+)</text>
        <dbReference type="Rhea" id="RHEA:32223"/>
        <dbReference type="ChEBI" id="CHEBI:15378"/>
        <dbReference type="ChEBI" id="CHEBI:43474"/>
        <dbReference type="ChEBI" id="CHEBI:57945"/>
        <dbReference type="ChEBI" id="CHEBI:64074"/>
        <dbReference type="ChEBI" id="CHEBI:456215"/>
        <dbReference type="ChEBI" id="CHEBI:456216"/>
        <dbReference type="EC" id="4.2.1.136"/>
    </reaction>
</comment>
<dbReference type="GO" id="GO:0005524">
    <property type="term" value="F:ATP binding"/>
    <property type="evidence" value="ECO:0007669"/>
    <property type="project" value="UniProtKB-KW"/>
</dbReference>
<dbReference type="SUPFAM" id="SSF53613">
    <property type="entry name" value="Ribokinase-like"/>
    <property type="match status" value="1"/>
</dbReference>
<evidence type="ECO:0000256" key="5">
    <source>
        <dbReference type="ARBA" id="ARBA00023239"/>
    </source>
</evidence>
<dbReference type="GO" id="GO:0110051">
    <property type="term" value="P:metabolite repair"/>
    <property type="evidence" value="ECO:0007669"/>
    <property type="project" value="TreeGrafter"/>
</dbReference>